<dbReference type="SUPFAM" id="SSF56496">
    <property type="entry name" value="Fibrinogen C-terminal domain-like"/>
    <property type="match status" value="1"/>
</dbReference>
<dbReference type="OrthoDB" id="6161093at2759"/>
<dbReference type="GO" id="GO:0005615">
    <property type="term" value="C:extracellular space"/>
    <property type="evidence" value="ECO:0007669"/>
    <property type="project" value="TreeGrafter"/>
</dbReference>
<sequence>MFAMLNYVLRNRRNIHIIHYPMMIWICFGHCKGNHNEVSKKVNIIKFYEQKDKKFSYIDDLTETNNVSSTVECAYLCANFDPCCAANCISEIEITLASNVVTKTRAVSSHILRDCSDLPPGHYDGIYKIQPENGPEMNVYYDMTTDGGSWTVVQRRFNGEIEFMLDWRSYKEGFGHVYSEYWLGIDNIHAIVRQSGRSYKVRIDLEDFEGFPAFSAYSDFYVDSEETNYTLGLGQYSGNAGDAMMDVDKDCLSGINSAVPELGKFGNKNVGKFGKVEDTAAEKSVYSVSGFSKGGKGSGSSSDDDEGDDWFTKIKKESPCIKKSKDNRTYYQSQDGTKWYSRDRAGHGGSKVKVYRDTGKTLELEGSLDGKGRRMQGKHESGKHQTIYKNELNTIKQVK</sequence>
<gene>
    <name evidence="3" type="ORF">MCOR_30089</name>
</gene>
<proteinExistence type="predicted"/>
<dbReference type="InterPro" id="IPR036056">
    <property type="entry name" value="Fibrinogen-like_C"/>
</dbReference>
<dbReference type="SMART" id="SM00186">
    <property type="entry name" value="FBG"/>
    <property type="match status" value="1"/>
</dbReference>
<protein>
    <submittedName>
        <fullName evidence="3">Angiopoietin-related protein 7</fullName>
    </submittedName>
</protein>
<dbReference type="InterPro" id="IPR050373">
    <property type="entry name" value="Fibrinogen_C-term_domain"/>
</dbReference>
<dbReference type="PROSITE" id="PS51406">
    <property type="entry name" value="FIBRINOGEN_C_2"/>
    <property type="match status" value="1"/>
</dbReference>
<evidence type="ECO:0000256" key="1">
    <source>
        <dbReference type="SAM" id="MobiDB-lite"/>
    </source>
</evidence>
<dbReference type="AlphaFoldDB" id="A0A6J8CK24"/>
<reference evidence="3 4" key="1">
    <citation type="submission" date="2020-06" db="EMBL/GenBank/DDBJ databases">
        <authorList>
            <person name="Li R."/>
            <person name="Bekaert M."/>
        </authorList>
    </citation>
    <scope>NUCLEOTIDE SEQUENCE [LARGE SCALE GENOMIC DNA]</scope>
    <source>
        <strain evidence="4">wild</strain>
    </source>
</reference>
<feature type="region of interest" description="Disordered" evidence="1">
    <location>
        <begin position="324"/>
        <end position="354"/>
    </location>
</feature>
<dbReference type="PANTHER" id="PTHR19143">
    <property type="entry name" value="FIBRINOGEN/TENASCIN/ANGIOPOEITIN"/>
    <property type="match status" value="1"/>
</dbReference>
<dbReference type="EMBL" id="CACVKT020005506">
    <property type="protein sequence ID" value="CAC5395414.1"/>
    <property type="molecule type" value="Genomic_DNA"/>
</dbReference>
<dbReference type="InterPro" id="IPR014716">
    <property type="entry name" value="Fibrinogen_a/b/g_C_1"/>
</dbReference>
<evidence type="ECO:0000313" key="4">
    <source>
        <dbReference type="Proteomes" id="UP000507470"/>
    </source>
</evidence>
<accession>A0A6J8CK24</accession>
<evidence type="ECO:0000313" key="3">
    <source>
        <dbReference type="EMBL" id="CAC5395414.1"/>
    </source>
</evidence>
<dbReference type="Proteomes" id="UP000507470">
    <property type="component" value="Unassembled WGS sequence"/>
</dbReference>
<keyword evidence="4" id="KW-1185">Reference proteome</keyword>
<evidence type="ECO:0000259" key="2">
    <source>
        <dbReference type="PROSITE" id="PS51406"/>
    </source>
</evidence>
<dbReference type="PANTHER" id="PTHR19143:SF394">
    <property type="entry name" value="ANGIOPOIETIN-RELATED PROTEIN 3-LIKE"/>
    <property type="match status" value="1"/>
</dbReference>
<name>A0A6J8CK24_MYTCO</name>
<dbReference type="Pfam" id="PF00147">
    <property type="entry name" value="Fibrinogen_C"/>
    <property type="match status" value="1"/>
</dbReference>
<dbReference type="InterPro" id="IPR002181">
    <property type="entry name" value="Fibrinogen_a/b/g_C_dom"/>
</dbReference>
<organism evidence="3 4">
    <name type="scientific">Mytilus coruscus</name>
    <name type="common">Sea mussel</name>
    <dbReference type="NCBI Taxonomy" id="42192"/>
    <lineage>
        <taxon>Eukaryota</taxon>
        <taxon>Metazoa</taxon>
        <taxon>Spiralia</taxon>
        <taxon>Lophotrochozoa</taxon>
        <taxon>Mollusca</taxon>
        <taxon>Bivalvia</taxon>
        <taxon>Autobranchia</taxon>
        <taxon>Pteriomorphia</taxon>
        <taxon>Mytilida</taxon>
        <taxon>Mytiloidea</taxon>
        <taxon>Mytilidae</taxon>
        <taxon>Mytilinae</taxon>
        <taxon>Mytilus</taxon>
    </lineage>
</organism>
<feature type="domain" description="Fibrinogen C-terminal" evidence="2">
    <location>
        <begin position="106"/>
        <end position="244"/>
    </location>
</feature>
<dbReference type="Gene3D" id="3.90.215.10">
    <property type="entry name" value="Gamma Fibrinogen, chain A, domain 1"/>
    <property type="match status" value="1"/>
</dbReference>
<dbReference type="NCBIfam" id="NF040941">
    <property type="entry name" value="GGGWT_bact"/>
    <property type="match status" value="1"/>
</dbReference>